<keyword evidence="2" id="KW-1185">Reference proteome</keyword>
<organism evidence="1 2">
    <name type="scientific">Neonectria magnoliae</name>
    <dbReference type="NCBI Taxonomy" id="2732573"/>
    <lineage>
        <taxon>Eukaryota</taxon>
        <taxon>Fungi</taxon>
        <taxon>Dikarya</taxon>
        <taxon>Ascomycota</taxon>
        <taxon>Pezizomycotina</taxon>
        <taxon>Sordariomycetes</taxon>
        <taxon>Hypocreomycetidae</taxon>
        <taxon>Hypocreales</taxon>
        <taxon>Nectriaceae</taxon>
        <taxon>Neonectria</taxon>
    </lineage>
</organism>
<evidence type="ECO:0000313" key="1">
    <source>
        <dbReference type="EMBL" id="KAK7430556.1"/>
    </source>
</evidence>
<dbReference type="EMBL" id="JAZAVK010000018">
    <property type="protein sequence ID" value="KAK7430556.1"/>
    <property type="molecule type" value="Genomic_DNA"/>
</dbReference>
<gene>
    <name evidence="1" type="ORF">QQZ08_002848</name>
</gene>
<evidence type="ECO:0000313" key="2">
    <source>
        <dbReference type="Proteomes" id="UP001498421"/>
    </source>
</evidence>
<proteinExistence type="predicted"/>
<accession>A0ABR1IAI8</accession>
<reference evidence="1 2" key="1">
    <citation type="journal article" date="2025" name="Microbiol. Resour. Announc.">
        <title>Draft genome sequences for Neonectria magnoliae and Neonectria punicea, canker pathogens of Liriodendron tulipifera and Acer saccharum in West Virginia.</title>
        <authorList>
            <person name="Petronek H.M."/>
            <person name="Kasson M.T."/>
            <person name="Metheny A.M."/>
            <person name="Stauder C.M."/>
            <person name="Lovett B."/>
            <person name="Lynch S.C."/>
            <person name="Garnas J.R."/>
            <person name="Kasson L.R."/>
            <person name="Stajich J.E."/>
        </authorList>
    </citation>
    <scope>NUCLEOTIDE SEQUENCE [LARGE SCALE GENOMIC DNA]</scope>
    <source>
        <strain evidence="1 2">NRRL 64651</strain>
    </source>
</reference>
<comment type="caution">
    <text evidence="1">The sequence shown here is derived from an EMBL/GenBank/DDBJ whole genome shotgun (WGS) entry which is preliminary data.</text>
</comment>
<dbReference type="PANTHER" id="PTHR12459:SF15">
    <property type="entry name" value="TRANSMEMBRANE PROTEIN 135"/>
    <property type="match status" value="1"/>
</dbReference>
<sequence length="487" mass="54626">MALAAHPSRRGPLSLHAVPEILRPLIRAYLLGYATAVAPRLMTLVLQHAAKRRRNQQLSPDLEDSSFIKSAKHIVRMGFNLQRFPTFCAVLAGGSTILQEPLKSIIDQAARSLSNAARLRLARWLSTFIAAWYGLRILHSYESQAYTETLPVKPNAPPDTQPQTIKLAGRTLDLTLFALTRALDVILGDVWARRRVRRVAAHKWTVTEQCVSKLFDPLVFAASSGLVMWAWFYAPGSLPRTYNKWITSAASVDPRLIDALRRCRTGELQYGKDTGQAPLLQSMCVDFNWPLAWGDPAVTIPFPCELVHMGCGPSCEYHAISRFCRAWKWSMATYLPLTLAFAMRNPSRKAVIRAMVSSCRSAAFLGTFITLFYYGVCLARTRIGPHLLEDSKECRQRIDGGWCVGTGCILCGWSMLIETPSRRKDIALFVAPRAMATFLPRKYSLDKQWRETVVFAASTAIVFTCIKENPGRVRGVFGRLLKMVMEK</sequence>
<evidence type="ECO:0008006" key="3">
    <source>
        <dbReference type="Google" id="ProtNLM"/>
    </source>
</evidence>
<dbReference type="PANTHER" id="PTHR12459">
    <property type="entry name" value="TRANSMEMBRANE PROTEIN 135-RELATED"/>
    <property type="match status" value="1"/>
</dbReference>
<name>A0ABR1IAI8_9HYPO</name>
<dbReference type="Proteomes" id="UP001498421">
    <property type="component" value="Unassembled WGS sequence"/>
</dbReference>
<dbReference type="InterPro" id="IPR026749">
    <property type="entry name" value="Tmem135"/>
</dbReference>
<protein>
    <recommendedName>
        <fullName evidence="3">Integral membrane protein</fullName>
    </recommendedName>
</protein>